<evidence type="ECO:0000313" key="2">
    <source>
        <dbReference type="EMBL" id="CEK65788.1"/>
    </source>
</evidence>
<name>A0A0B6ZBC0_9EUPU</name>
<feature type="region of interest" description="Disordered" evidence="1">
    <location>
        <begin position="37"/>
        <end position="68"/>
    </location>
</feature>
<gene>
    <name evidence="2" type="primary">ORF56269</name>
</gene>
<evidence type="ECO:0000256" key="1">
    <source>
        <dbReference type="SAM" id="MobiDB-lite"/>
    </source>
</evidence>
<reference evidence="2" key="1">
    <citation type="submission" date="2014-12" db="EMBL/GenBank/DDBJ databases">
        <title>Insight into the proteome of Arion vulgaris.</title>
        <authorList>
            <person name="Aradska J."/>
            <person name="Bulat T."/>
            <person name="Smidak R."/>
            <person name="Sarate P."/>
            <person name="Gangsoo J."/>
            <person name="Sialana F."/>
            <person name="Bilban M."/>
            <person name="Lubec G."/>
        </authorList>
    </citation>
    <scope>NUCLEOTIDE SEQUENCE</scope>
    <source>
        <tissue evidence="2">Skin</tissue>
    </source>
</reference>
<protein>
    <submittedName>
        <fullName evidence="2">Uncharacterized protein</fullName>
    </submittedName>
</protein>
<accession>A0A0B6ZBC0</accession>
<feature type="non-terminal residue" evidence="2">
    <location>
        <position position="68"/>
    </location>
</feature>
<dbReference type="AlphaFoldDB" id="A0A0B6ZBC0"/>
<organism evidence="2">
    <name type="scientific">Arion vulgaris</name>
    <dbReference type="NCBI Taxonomy" id="1028688"/>
    <lineage>
        <taxon>Eukaryota</taxon>
        <taxon>Metazoa</taxon>
        <taxon>Spiralia</taxon>
        <taxon>Lophotrochozoa</taxon>
        <taxon>Mollusca</taxon>
        <taxon>Gastropoda</taxon>
        <taxon>Heterobranchia</taxon>
        <taxon>Euthyneura</taxon>
        <taxon>Panpulmonata</taxon>
        <taxon>Eupulmonata</taxon>
        <taxon>Stylommatophora</taxon>
        <taxon>Helicina</taxon>
        <taxon>Arionoidea</taxon>
        <taxon>Arionidae</taxon>
        <taxon>Arion</taxon>
    </lineage>
</organism>
<dbReference type="EMBL" id="HACG01018923">
    <property type="protein sequence ID" value="CEK65788.1"/>
    <property type="molecule type" value="Transcribed_RNA"/>
</dbReference>
<sequence>SPNRKRGIPDTNDELSSEYYILDFSKSLAALKKRDRINDTTPISKTTTLQKAKTAPAAKKSPGSVPSG</sequence>
<feature type="non-terminal residue" evidence="2">
    <location>
        <position position="1"/>
    </location>
</feature>
<proteinExistence type="predicted"/>
<feature type="compositionally biased region" description="Low complexity" evidence="1">
    <location>
        <begin position="45"/>
        <end position="60"/>
    </location>
</feature>